<dbReference type="AlphaFoldDB" id="A0A413MPV6"/>
<evidence type="ECO:0000313" key="3">
    <source>
        <dbReference type="EMBL" id="RGY26343.1"/>
    </source>
</evidence>
<reference evidence="6 7" key="1">
    <citation type="submission" date="2018-08" db="EMBL/GenBank/DDBJ databases">
        <title>A genome reference for cultivated species of the human gut microbiota.</title>
        <authorList>
            <person name="Zou Y."/>
            <person name="Xue W."/>
            <person name="Luo G."/>
        </authorList>
    </citation>
    <scope>NUCLEOTIDE SEQUENCE [LARGE SCALE GENOMIC DNA]</scope>
    <source>
        <strain evidence="2 6">AF24-29LB</strain>
        <strain evidence="4 8">AM31-16AC</strain>
        <strain evidence="3 7">OF02-6LB</strain>
    </source>
</reference>
<dbReference type="Proteomes" id="UP001060260">
    <property type="component" value="Chromosome"/>
</dbReference>
<proteinExistence type="predicted"/>
<evidence type="ECO:0000313" key="6">
    <source>
        <dbReference type="Proteomes" id="UP000284205"/>
    </source>
</evidence>
<dbReference type="EMBL" id="CP103166">
    <property type="protein sequence ID" value="UVQ97987.1"/>
    <property type="molecule type" value="Genomic_DNA"/>
</dbReference>
<dbReference type="EMBL" id="QRUO01000003">
    <property type="protein sequence ID" value="RGR73342.1"/>
    <property type="molecule type" value="Genomic_DNA"/>
</dbReference>
<evidence type="ECO:0000313" key="2">
    <source>
        <dbReference type="EMBL" id="RGR73342.1"/>
    </source>
</evidence>
<dbReference type="EMBL" id="VVYD01000007">
    <property type="protein sequence ID" value="KAA5499390.1"/>
    <property type="molecule type" value="Genomic_DNA"/>
</dbReference>
<dbReference type="Proteomes" id="UP000284205">
    <property type="component" value="Unassembled WGS sequence"/>
</dbReference>
<dbReference type="Proteomes" id="UP000284431">
    <property type="component" value="Unassembled WGS sequence"/>
</dbReference>
<evidence type="ECO:0000313" key="1">
    <source>
        <dbReference type="EMBL" id="KAA5499390.1"/>
    </source>
</evidence>
<dbReference type="EMBL" id="QSJD01000014">
    <property type="protein sequence ID" value="RHD48250.1"/>
    <property type="molecule type" value="Genomic_DNA"/>
</dbReference>
<evidence type="ECO:0000313" key="4">
    <source>
        <dbReference type="EMBL" id="RHD48250.1"/>
    </source>
</evidence>
<evidence type="ECO:0000313" key="7">
    <source>
        <dbReference type="Proteomes" id="UP000284431"/>
    </source>
</evidence>
<evidence type="ECO:0000313" key="5">
    <source>
        <dbReference type="EMBL" id="UVQ97987.1"/>
    </source>
</evidence>
<dbReference type="RefSeq" id="WP_005679188.1">
    <property type="nucleotide sequence ID" value="NZ_CACRTB010000015.1"/>
</dbReference>
<dbReference type="Proteomes" id="UP000284689">
    <property type="component" value="Unassembled WGS sequence"/>
</dbReference>
<dbReference type="EMBL" id="QSCS01000011">
    <property type="protein sequence ID" value="RGY26343.1"/>
    <property type="molecule type" value="Genomic_DNA"/>
</dbReference>
<reference evidence="1 9" key="2">
    <citation type="journal article" date="2019" name="Nat. Med.">
        <title>A library of human gut bacterial isolates paired with longitudinal multiomics data enables mechanistic microbiome research.</title>
        <authorList>
            <person name="Poyet M."/>
            <person name="Groussin M."/>
            <person name="Gibbons S.M."/>
            <person name="Avila-Pacheco J."/>
            <person name="Jiang X."/>
            <person name="Kearney S.M."/>
            <person name="Perrotta A.R."/>
            <person name="Berdy B."/>
            <person name="Zhao S."/>
            <person name="Lieberman T.D."/>
            <person name="Swanson P.K."/>
            <person name="Smith M."/>
            <person name="Roesemann S."/>
            <person name="Alexander J.E."/>
            <person name="Rich S.A."/>
            <person name="Livny J."/>
            <person name="Vlamakis H."/>
            <person name="Clish C."/>
            <person name="Bullock K."/>
            <person name="Deik A."/>
            <person name="Scott J."/>
            <person name="Pierce K.A."/>
            <person name="Xavier R.J."/>
            <person name="Alm E.J."/>
        </authorList>
    </citation>
    <scope>NUCLEOTIDE SEQUENCE [LARGE SCALE GENOMIC DNA]</scope>
    <source>
        <strain evidence="1 9">BIOML-A19</strain>
    </source>
</reference>
<sequence length="73" mass="8384">MNGIDMGMNGISKPVQTWTKSDINKTSDRVLLQTDDDFSTEKPGYQWKFNHNPDCNLYDRTGLPAAPFRTDCW</sequence>
<dbReference type="KEGG" id="bcac:CGC64_06285"/>
<accession>A0A413MPV6</accession>
<evidence type="ECO:0000313" key="9">
    <source>
        <dbReference type="Proteomes" id="UP000368418"/>
    </source>
</evidence>
<organism evidence="2 6">
    <name type="scientific">Bacteroides caccae</name>
    <dbReference type="NCBI Taxonomy" id="47678"/>
    <lineage>
        <taxon>Bacteria</taxon>
        <taxon>Pseudomonadati</taxon>
        <taxon>Bacteroidota</taxon>
        <taxon>Bacteroidia</taxon>
        <taxon>Bacteroidales</taxon>
        <taxon>Bacteroidaceae</taxon>
        <taxon>Bacteroides</taxon>
    </lineage>
</organism>
<evidence type="ECO:0000313" key="8">
    <source>
        <dbReference type="Proteomes" id="UP000284689"/>
    </source>
</evidence>
<gene>
    <name evidence="4" type="ORF">DW794_10365</name>
    <name evidence="2" type="ORF">DWY26_05335</name>
    <name evidence="3" type="ORF">DXA49_08570</name>
    <name evidence="1" type="ORF">F2Y31_09625</name>
    <name evidence="5" type="ORF">NXW23_06515</name>
</gene>
<dbReference type="Proteomes" id="UP000368418">
    <property type="component" value="Unassembled WGS sequence"/>
</dbReference>
<protein>
    <submittedName>
        <fullName evidence="2">Uncharacterized protein</fullName>
    </submittedName>
</protein>
<reference evidence="5" key="3">
    <citation type="submission" date="2022-08" db="EMBL/GenBank/DDBJ databases">
        <title>Genome Sequencing of Bacteroides fragilis Group Isolates with Nanopore Technology.</title>
        <authorList>
            <person name="Tisza M.J."/>
            <person name="Smith D."/>
            <person name="Dekker J.P."/>
        </authorList>
    </citation>
    <scope>NUCLEOTIDE SEQUENCE</scope>
    <source>
        <strain evidence="5">BFG-474</strain>
    </source>
</reference>
<name>A0A413MPV6_9BACE</name>